<dbReference type="InterPro" id="IPR023996">
    <property type="entry name" value="TonB-dep_OMP_SusC/RagA"/>
</dbReference>
<evidence type="ECO:0000256" key="6">
    <source>
        <dbReference type="ARBA" id="ARBA00023237"/>
    </source>
</evidence>
<feature type="region of interest" description="Disordered" evidence="7">
    <location>
        <begin position="161"/>
        <end position="193"/>
    </location>
</feature>
<dbReference type="Pfam" id="PF07715">
    <property type="entry name" value="Plug"/>
    <property type="match status" value="1"/>
</dbReference>
<protein>
    <submittedName>
        <fullName evidence="10">TonB-linked outer membrane protein, SusC/RagA family</fullName>
    </submittedName>
</protein>
<dbReference type="PROSITE" id="PS52016">
    <property type="entry name" value="TONB_DEPENDENT_REC_3"/>
    <property type="match status" value="1"/>
</dbReference>
<evidence type="ECO:0000259" key="9">
    <source>
        <dbReference type="Pfam" id="PF07715"/>
    </source>
</evidence>
<comment type="subcellular location">
    <subcellularLocation>
        <location evidence="1">Cell outer membrane</location>
        <topology evidence="1">Multi-pass membrane protein</topology>
    </subcellularLocation>
</comment>
<dbReference type="InterPro" id="IPR000531">
    <property type="entry name" value="Beta-barrel_TonB"/>
</dbReference>
<sequence>MEMNLTISGKTRNFFRVFLMSLLLGILMLPAEAQNRVTVSGRLTDTGQNPLIGASVIEKGTTNGVTTDVDGRYSISVDGNATLDFSFIGYKAQSIAVMNRTQIDVVMEDDAMMIGEVVAIGYGSQRKEDLSMAVTTVKLDDVAKSRSQNLATMLQGRMPGVTIQQTGDPMKPASFSIRGRGSKGNDDDPTSGDGVLVVVDGVPNAPYMVEDVESITVLKDAASAAIYGASVGSSGVILITTKKAQSGQIRVSANVSLGFEKVSNLPTMLTAEQFNSVWAKAVESNPGSQLPSAIDPSIYPWGNVTRTDWLDEIFQTGFTQHYAASISGGTEKVQSIFSLSYDKKDGVLLNTWSESFNGKLQTDFKLAKWLKISERASFVVSNGQGNVDTSHQGPIMGAVWYPRSATVYEMNEDGTYALDDKGNKFYGGTTPLWANVNGTPLLYNPVAYLERLHRLYPENKIYSTTSVEIKPISSLTIKSDFTADLRNKEADEFYPKMTERGLQRSENHREQFFYRDRHWLSETTISYAQVFGKHHISAMAGFTADFKKTRERQLYSRNYASEADDQLLWGQAENWTDTHPQEFIYEYAMASFLARIGYSFDDRYFLVGSIRRDASSKLPAAKNYDWFPSVSGSWKISSEKFFQNSGLAKTFNLVKLRAGWGRVGNVDLYPNNVADVELLNYTYSMIFGQNLDQLVQGTYLSTIPNLNARWETTEQTSVGLDLALFDNKLEFSADYYHKVTKDLIDLVPTPEQIGVANSPMGNMGNVLNKGWEFSINYNGSAAQGKFNYNVWGMFSTNKGYVREYGVRNGPVMHTNPNLNSNALLFSDAGQPWYSFMVYRTAGIFRSQDEINKYIYKNPETGEAKLLMPEAKVGDLIFVDTNNDGVINDDDKVFAGSYTPKNTFSFGGSFDWKGFDFSFFFQGVTGNKIYNGLKQMAMNGRSDYGNLISDVLDTWDFNPESSKYPRLGLVTGSDTNGNYTKFSDIFLEDGDYLRLKNITLGYTLPEKVCRFVGMKSGSLRVYMSVDNVCTITGYTGVDPEVGNYGIDRGVYPVTRFFNFGVNVNF</sequence>
<dbReference type="SUPFAM" id="SSF56935">
    <property type="entry name" value="Porins"/>
    <property type="match status" value="1"/>
</dbReference>
<organism evidence="10">
    <name type="scientific">Siphoviridae sp. ctBLh2</name>
    <dbReference type="NCBI Taxonomy" id="2827803"/>
    <lineage>
        <taxon>Viruses</taxon>
        <taxon>Duplodnaviria</taxon>
        <taxon>Heunggongvirae</taxon>
        <taxon>Uroviricota</taxon>
        <taxon>Caudoviricetes</taxon>
    </lineage>
</organism>
<keyword evidence="4" id="KW-0798">TonB box</keyword>
<dbReference type="InterPro" id="IPR039426">
    <property type="entry name" value="TonB-dep_rcpt-like"/>
</dbReference>
<keyword evidence="6" id="KW-0998">Cell outer membrane</keyword>
<dbReference type="InterPro" id="IPR023997">
    <property type="entry name" value="TonB-dep_OMP_SusC/RagA_CS"/>
</dbReference>
<evidence type="ECO:0000256" key="2">
    <source>
        <dbReference type="ARBA" id="ARBA00022448"/>
    </source>
</evidence>
<dbReference type="SUPFAM" id="SSF49464">
    <property type="entry name" value="Carboxypeptidase regulatory domain-like"/>
    <property type="match status" value="1"/>
</dbReference>
<dbReference type="InterPro" id="IPR012910">
    <property type="entry name" value="Plug_dom"/>
</dbReference>
<evidence type="ECO:0000256" key="5">
    <source>
        <dbReference type="ARBA" id="ARBA00023136"/>
    </source>
</evidence>
<accession>A0A8S5S2J2</accession>
<dbReference type="Gene3D" id="2.40.170.20">
    <property type="entry name" value="TonB-dependent receptor, beta-barrel domain"/>
    <property type="match status" value="1"/>
</dbReference>
<dbReference type="Gene3D" id="2.60.40.1120">
    <property type="entry name" value="Carboxypeptidase-like, regulatory domain"/>
    <property type="match status" value="1"/>
</dbReference>
<keyword evidence="5" id="KW-0472">Membrane</keyword>
<dbReference type="NCBIfam" id="TIGR04057">
    <property type="entry name" value="SusC_RagA_signa"/>
    <property type="match status" value="1"/>
</dbReference>
<dbReference type="Gene3D" id="2.170.130.10">
    <property type="entry name" value="TonB-dependent receptor, plug domain"/>
    <property type="match status" value="1"/>
</dbReference>
<keyword evidence="2" id="KW-0813">Transport</keyword>
<dbReference type="Pfam" id="PF00593">
    <property type="entry name" value="TonB_dep_Rec_b-barrel"/>
    <property type="match status" value="1"/>
</dbReference>
<reference evidence="10" key="1">
    <citation type="journal article" date="2021" name="Proc. Natl. Acad. Sci. U.S.A.">
        <title>A Catalog of Tens of Thousands of Viruses from Human Metagenomes Reveals Hidden Associations with Chronic Diseases.</title>
        <authorList>
            <person name="Tisza M.J."/>
            <person name="Buck C.B."/>
        </authorList>
    </citation>
    <scope>NUCLEOTIDE SEQUENCE</scope>
    <source>
        <strain evidence="10">CtBLh2</strain>
    </source>
</reference>
<dbReference type="InterPro" id="IPR037066">
    <property type="entry name" value="Plug_dom_sf"/>
</dbReference>
<dbReference type="EMBL" id="BK032514">
    <property type="protein sequence ID" value="DAF45228.1"/>
    <property type="molecule type" value="Genomic_DNA"/>
</dbReference>
<dbReference type="Pfam" id="PF13715">
    <property type="entry name" value="CarbopepD_reg_2"/>
    <property type="match status" value="1"/>
</dbReference>
<dbReference type="NCBIfam" id="TIGR04056">
    <property type="entry name" value="OMP_RagA_SusC"/>
    <property type="match status" value="1"/>
</dbReference>
<evidence type="ECO:0000256" key="7">
    <source>
        <dbReference type="SAM" id="MobiDB-lite"/>
    </source>
</evidence>
<feature type="domain" description="TonB-dependent receptor plug" evidence="9">
    <location>
        <begin position="127"/>
        <end position="230"/>
    </location>
</feature>
<proteinExistence type="predicted"/>
<name>A0A8S5S2J2_9CAUD</name>
<evidence type="ECO:0000313" key="10">
    <source>
        <dbReference type="EMBL" id="DAF45228.1"/>
    </source>
</evidence>
<evidence type="ECO:0000256" key="4">
    <source>
        <dbReference type="ARBA" id="ARBA00023077"/>
    </source>
</evidence>
<dbReference type="InterPro" id="IPR008969">
    <property type="entry name" value="CarboxyPept-like_regulatory"/>
</dbReference>
<keyword evidence="3" id="KW-0812">Transmembrane</keyword>
<dbReference type="InterPro" id="IPR036942">
    <property type="entry name" value="Beta-barrel_TonB_sf"/>
</dbReference>
<evidence type="ECO:0000259" key="8">
    <source>
        <dbReference type="Pfam" id="PF00593"/>
    </source>
</evidence>
<feature type="domain" description="TonB-dependent receptor-like beta-barrel" evidence="8">
    <location>
        <begin position="440"/>
        <end position="1027"/>
    </location>
</feature>
<evidence type="ECO:0000256" key="1">
    <source>
        <dbReference type="ARBA" id="ARBA00004571"/>
    </source>
</evidence>
<evidence type="ECO:0000256" key="3">
    <source>
        <dbReference type="ARBA" id="ARBA00022692"/>
    </source>
</evidence>